<name>Q6CVM4_KLULA</name>
<evidence type="ECO:0000313" key="3">
    <source>
        <dbReference type="EMBL" id="CAH02408.1"/>
    </source>
</evidence>
<dbReference type="PANTHER" id="PTHR13245">
    <property type="entry name" value="RRP15-LIKE PROTEIN"/>
    <property type="match status" value="1"/>
</dbReference>
<dbReference type="GO" id="GO:0000470">
    <property type="term" value="P:maturation of LSU-rRNA"/>
    <property type="evidence" value="ECO:0007669"/>
    <property type="project" value="TreeGrafter"/>
</dbReference>
<dbReference type="PANTHER" id="PTHR13245:SF14">
    <property type="entry name" value="RRP15-LIKE PROTEIN"/>
    <property type="match status" value="1"/>
</dbReference>
<sequence>MSSKGKVTIPVTKKSKLNDKSAKIRAQTKVKENEVSQLADEVDSDVDSEGSTGSEIDNDEMDLNEVSSDDASDEDSDDEDVVNQPDDDDFPRKKKSSKSKHDDGSSTFSSALTNILSSHLKAYDRKDPIMARNKKVLKQNEADKLEQKAKRAILTEKKQLLNKTRKKDIIPVVAADANSDEIREILEKERKLRKIAQKGVVKLFNAILSTQVKTEKEINDSLGGVKNRSERKELITEVSKEKFFDLVKTAGDS</sequence>
<dbReference type="InParanoid" id="Q6CVM4"/>
<dbReference type="GO" id="GO:0030687">
    <property type="term" value="C:preribosome, large subunit precursor"/>
    <property type="evidence" value="ECO:0007669"/>
    <property type="project" value="TreeGrafter"/>
</dbReference>
<evidence type="ECO:0000313" key="4">
    <source>
        <dbReference type="Proteomes" id="UP000000598"/>
    </source>
</evidence>
<dbReference type="AlphaFoldDB" id="Q6CVM4"/>
<evidence type="ECO:0000256" key="1">
    <source>
        <dbReference type="ARBA" id="ARBA00007462"/>
    </source>
</evidence>
<dbReference type="KEGG" id="kla:KLLA0_B10934g"/>
<keyword evidence="4" id="KW-1185">Reference proteome</keyword>
<protein>
    <submittedName>
        <fullName evidence="3">KLLA0B10934p</fullName>
    </submittedName>
</protein>
<dbReference type="HOGENOM" id="CLU_058264_0_0_1"/>
<dbReference type="GO" id="GO:0000460">
    <property type="term" value="P:maturation of 5.8S rRNA"/>
    <property type="evidence" value="ECO:0007669"/>
    <property type="project" value="TreeGrafter"/>
</dbReference>
<reference evidence="3 4" key="1">
    <citation type="journal article" date="2004" name="Nature">
        <title>Genome evolution in yeasts.</title>
        <authorList>
            <consortium name="Genolevures"/>
            <person name="Dujon B."/>
            <person name="Sherman D."/>
            <person name="Fischer G."/>
            <person name="Durrens P."/>
            <person name="Casaregola S."/>
            <person name="Lafontaine I."/>
            <person name="de Montigny J."/>
            <person name="Marck C."/>
            <person name="Neuveglise C."/>
            <person name="Talla E."/>
            <person name="Goffard N."/>
            <person name="Frangeul L."/>
            <person name="Aigle M."/>
            <person name="Anthouard V."/>
            <person name="Babour A."/>
            <person name="Barbe V."/>
            <person name="Barnay S."/>
            <person name="Blanchin S."/>
            <person name="Beckerich J.M."/>
            <person name="Beyne E."/>
            <person name="Bleykasten C."/>
            <person name="Boisrame A."/>
            <person name="Boyer J."/>
            <person name="Cattolico L."/>
            <person name="Confanioleri F."/>
            <person name="de Daruvar A."/>
            <person name="Despons L."/>
            <person name="Fabre E."/>
            <person name="Fairhead C."/>
            <person name="Ferry-Dumazet H."/>
            <person name="Groppi A."/>
            <person name="Hantraye F."/>
            <person name="Hennequin C."/>
            <person name="Jauniaux N."/>
            <person name="Joyet P."/>
            <person name="Kachouri R."/>
            <person name="Kerrest A."/>
            <person name="Koszul R."/>
            <person name="Lemaire M."/>
            <person name="Lesur I."/>
            <person name="Ma L."/>
            <person name="Muller H."/>
            <person name="Nicaud J.M."/>
            <person name="Nikolski M."/>
            <person name="Oztas S."/>
            <person name="Ozier-Kalogeropoulos O."/>
            <person name="Pellenz S."/>
            <person name="Potier S."/>
            <person name="Richard G.F."/>
            <person name="Straub M.L."/>
            <person name="Suleau A."/>
            <person name="Swennene D."/>
            <person name="Tekaia F."/>
            <person name="Wesolowski-Louvel M."/>
            <person name="Westhof E."/>
            <person name="Wirth B."/>
            <person name="Zeniou-Meyer M."/>
            <person name="Zivanovic I."/>
            <person name="Bolotin-Fukuhara M."/>
            <person name="Thierry A."/>
            <person name="Bouchier C."/>
            <person name="Caudron B."/>
            <person name="Scarpelli C."/>
            <person name="Gaillardin C."/>
            <person name="Weissenbach J."/>
            <person name="Wincker P."/>
            <person name="Souciet J.L."/>
        </authorList>
    </citation>
    <scope>NUCLEOTIDE SEQUENCE [LARGE SCALE GENOMIC DNA]</scope>
    <source>
        <strain evidence="4">ATCC 8585 / CBS 2359 / DSM 70799 / NBRC 1267 / NRRL Y-1140 / WM37</strain>
    </source>
</reference>
<proteinExistence type="inferred from homology"/>
<feature type="compositionally biased region" description="Acidic residues" evidence="2">
    <location>
        <begin position="56"/>
        <end position="89"/>
    </location>
</feature>
<dbReference type="eggNOG" id="KOG2974">
    <property type="taxonomic scope" value="Eukaryota"/>
</dbReference>
<evidence type="ECO:0000256" key="2">
    <source>
        <dbReference type="SAM" id="MobiDB-lite"/>
    </source>
</evidence>
<dbReference type="InterPro" id="IPR012459">
    <property type="entry name" value="Rrp15"/>
</dbReference>
<gene>
    <name evidence="3" type="ORF">KLLA0_B10934g</name>
</gene>
<dbReference type="STRING" id="284590.Q6CVM4"/>
<dbReference type="EMBL" id="CR382122">
    <property type="protein sequence ID" value="CAH02408.1"/>
    <property type="molecule type" value="Genomic_DNA"/>
</dbReference>
<comment type="similarity">
    <text evidence="1">Belongs to the RRP15 family.</text>
</comment>
<dbReference type="PaxDb" id="284590-Q6CVM4"/>
<dbReference type="Proteomes" id="UP000000598">
    <property type="component" value="Chromosome B"/>
</dbReference>
<dbReference type="OMA" id="FVKQRFY"/>
<organism evidence="3 4">
    <name type="scientific">Kluyveromyces lactis (strain ATCC 8585 / CBS 2359 / DSM 70799 / NBRC 1267 / NRRL Y-1140 / WM37)</name>
    <name type="common">Yeast</name>
    <name type="synonym">Candida sphaerica</name>
    <dbReference type="NCBI Taxonomy" id="284590"/>
    <lineage>
        <taxon>Eukaryota</taxon>
        <taxon>Fungi</taxon>
        <taxon>Dikarya</taxon>
        <taxon>Ascomycota</taxon>
        <taxon>Saccharomycotina</taxon>
        <taxon>Saccharomycetes</taxon>
        <taxon>Saccharomycetales</taxon>
        <taxon>Saccharomycetaceae</taxon>
        <taxon>Kluyveromyces</taxon>
    </lineage>
</organism>
<accession>Q6CVM4</accession>
<feature type="region of interest" description="Disordered" evidence="2">
    <location>
        <begin position="1"/>
        <end position="109"/>
    </location>
</feature>
<dbReference type="Pfam" id="PF07890">
    <property type="entry name" value="Rrp15p"/>
    <property type="match status" value="1"/>
</dbReference>
<dbReference type="FunCoup" id="Q6CVM4">
    <property type="interactions" value="406"/>
</dbReference>